<dbReference type="EMBL" id="CM023483">
    <property type="protein sequence ID" value="KAH6937194.1"/>
    <property type="molecule type" value="Genomic_DNA"/>
</dbReference>
<keyword evidence="2" id="KW-1185">Reference proteome</keyword>
<evidence type="ECO:0000313" key="2">
    <source>
        <dbReference type="Proteomes" id="UP000821845"/>
    </source>
</evidence>
<reference evidence="1" key="1">
    <citation type="submission" date="2020-05" db="EMBL/GenBank/DDBJ databases">
        <title>Large-scale comparative analyses of tick genomes elucidate their genetic diversity and vector capacities.</title>
        <authorList>
            <person name="Jia N."/>
            <person name="Wang J."/>
            <person name="Shi W."/>
            <person name="Du L."/>
            <person name="Sun Y."/>
            <person name="Zhan W."/>
            <person name="Jiang J."/>
            <person name="Wang Q."/>
            <person name="Zhang B."/>
            <person name="Ji P."/>
            <person name="Sakyi L.B."/>
            <person name="Cui X."/>
            <person name="Yuan T."/>
            <person name="Jiang B."/>
            <person name="Yang W."/>
            <person name="Lam T.T.-Y."/>
            <person name="Chang Q."/>
            <person name="Ding S."/>
            <person name="Wang X."/>
            <person name="Zhu J."/>
            <person name="Ruan X."/>
            <person name="Zhao L."/>
            <person name="Wei J."/>
            <person name="Que T."/>
            <person name="Du C."/>
            <person name="Cheng J."/>
            <person name="Dai P."/>
            <person name="Han X."/>
            <person name="Huang E."/>
            <person name="Gao Y."/>
            <person name="Liu J."/>
            <person name="Shao H."/>
            <person name="Ye R."/>
            <person name="Li L."/>
            <person name="Wei W."/>
            <person name="Wang X."/>
            <person name="Wang C."/>
            <person name="Yang T."/>
            <person name="Huo Q."/>
            <person name="Li W."/>
            <person name="Guo W."/>
            <person name="Chen H."/>
            <person name="Zhou L."/>
            <person name="Ni X."/>
            <person name="Tian J."/>
            <person name="Zhou Y."/>
            <person name="Sheng Y."/>
            <person name="Liu T."/>
            <person name="Pan Y."/>
            <person name="Xia L."/>
            <person name="Li J."/>
            <person name="Zhao F."/>
            <person name="Cao W."/>
        </authorList>
    </citation>
    <scope>NUCLEOTIDE SEQUENCE</scope>
    <source>
        <strain evidence="1">Hyas-2018</strain>
    </source>
</reference>
<dbReference type="Proteomes" id="UP000821845">
    <property type="component" value="Chromosome 3"/>
</dbReference>
<organism evidence="1 2">
    <name type="scientific">Hyalomma asiaticum</name>
    <name type="common">Tick</name>
    <dbReference type="NCBI Taxonomy" id="266040"/>
    <lineage>
        <taxon>Eukaryota</taxon>
        <taxon>Metazoa</taxon>
        <taxon>Ecdysozoa</taxon>
        <taxon>Arthropoda</taxon>
        <taxon>Chelicerata</taxon>
        <taxon>Arachnida</taxon>
        <taxon>Acari</taxon>
        <taxon>Parasitiformes</taxon>
        <taxon>Ixodida</taxon>
        <taxon>Ixodoidea</taxon>
        <taxon>Ixodidae</taxon>
        <taxon>Hyalomminae</taxon>
        <taxon>Hyalomma</taxon>
    </lineage>
</organism>
<accession>A0ACB7SX23</accession>
<sequence>MRRLKKCVVRRLQLGVKDVVVLNDVASVREALTNPDLLYRPDDFMFSYIGVKGIVAINGDAWVANRRYCFQVLRNLGFAKKSMEEHIHEELEGFIDLLESKKQQPTQISNLLAASLANNISALIFGQRYDLEDPEGRYFAALLSTFLRRAKLFGVMDFLPALRVIASNIPFTSVRIMNYVARELKQRVRVAVKERCGNMEHYAERDFIDGYLRKIQENNGTTPHYTLEHLEGNAINFFGPSTNLVRTVILWNLYIAASDPEGMQARLQGEIDSALGRQRMPMWEDRLHMPYTMAFILETLRWRSPTPLSLHRIARCDTVISGYHIPPGTLVVPNFWSLNNDPKEWNNPSQFDPTHFLTDNGTKVDEKPSAFVPFSVGRRACPGETLALMEVFLYVTTVLQKFRVLPEEGKTLCLDGQHALLLLVDDTQPLRFILR</sequence>
<proteinExistence type="predicted"/>
<comment type="caution">
    <text evidence="1">The sequence shown here is derived from an EMBL/GenBank/DDBJ whole genome shotgun (WGS) entry which is preliminary data.</text>
</comment>
<gene>
    <name evidence="1" type="ORF">HPB50_025840</name>
</gene>
<evidence type="ECO:0000313" key="1">
    <source>
        <dbReference type="EMBL" id="KAH6937194.1"/>
    </source>
</evidence>
<protein>
    <submittedName>
        <fullName evidence="1">Uncharacterized protein</fullName>
    </submittedName>
</protein>
<name>A0ACB7SX23_HYAAI</name>